<comment type="similarity">
    <text evidence="2 4">Belongs to the Ninja family.</text>
</comment>
<feature type="region of interest" description="Disordered" evidence="5">
    <location>
        <begin position="100"/>
        <end position="222"/>
    </location>
</feature>
<name>A0AA87ZRB6_FICCA</name>
<dbReference type="GO" id="GO:0045892">
    <property type="term" value="P:negative regulation of DNA-templated transcription"/>
    <property type="evidence" value="ECO:0007669"/>
    <property type="project" value="TreeGrafter"/>
</dbReference>
<organism evidence="7 8">
    <name type="scientific">Ficus carica</name>
    <name type="common">Common fig</name>
    <dbReference type="NCBI Taxonomy" id="3494"/>
    <lineage>
        <taxon>Eukaryota</taxon>
        <taxon>Viridiplantae</taxon>
        <taxon>Streptophyta</taxon>
        <taxon>Embryophyta</taxon>
        <taxon>Tracheophyta</taxon>
        <taxon>Spermatophyta</taxon>
        <taxon>Magnoliopsida</taxon>
        <taxon>eudicotyledons</taxon>
        <taxon>Gunneridae</taxon>
        <taxon>Pentapetalae</taxon>
        <taxon>rosids</taxon>
        <taxon>fabids</taxon>
        <taxon>Rosales</taxon>
        <taxon>Moraceae</taxon>
        <taxon>Ficeae</taxon>
        <taxon>Ficus</taxon>
    </lineage>
</organism>
<comment type="subcellular location">
    <subcellularLocation>
        <location evidence="1 4">Nucleus</location>
    </subcellularLocation>
</comment>
<evidence type="ECO:0000256" key="4">
    <source>
        <dbReference type="RuleBase" id="RU369029"/>
    </source>
</evidence>
<accession>A0AA87ZRB6</accession>
<dbReference type="InterPro" id="IPR031307">
    <property type="entry name" value="Ninja_fam"/>
</dbReference>
<comment type="function">
    <text evidence="4">Acts as a negative regulator of abscisic acid (ABA) response.</text>
</comment>
<evidence type="ECO:0000313" key="8">
    <source>
        <dbReference type="Proteomes" id="UP001187192"/>
    </source>
</evidence>
<protein>
    <recommendedName>
        <fullName evidence="4">Ninja-family protein</fullName>
    </recommendedName>
    <alternativeName>
        <fullName evidence="4">ABI-binding protein</fullName>
    </alternativeName>
</protein>
<evidence type="ECO:0000313" key="7">
    <source>
        <dbReference type="EMBL" id="GMN42014.1"/>
    </source>
</evidence>
<dbReference type="GO" id="GO:0005634">
    <property type="term" value="C:nucleus"/>
    <property type="evidence" value="ECO:0007669"/>
    <property type="project" value="UniProtKB-SubCell"/>
</dbReference>
<reference evidence="7" key="1">
    <citation type="submission" date="2023-07" db="EMBL/GenBank/DDBJ databases">
        <title>draft genome sequence of fig (Ficus carica).</title>
        <authorList>
            <person name="Takahashi T."/>
            <person name="Nishimura K."/>
        </authorList>
    </citation>
    <scope>NUCLEOTIDE SEQUENCE</scope>
</reference>
<keyword evidence="3 4" id="KW-0539">Nucleus</keyword>
<dbReference type="GO" id="GO:0007165">
    <property type="term" value="P:signal transduction"/>
    <property type="evidence" value="ECO:0007669"/>
    <property type="project" value="InterPro"/>
</dbReference>
<dbReference type="PANTHER" id="PTHR31413:SF46">
    <property type="entry name" value="NINJA-FAMILY PROTEIN AFP1"/>
    <property type="match status" value="1"/>
</dbReference>
<dbReference type="AlphaFoldDB" id="A0AA87ZRB6"/>
<feature type="domain" description="Ethylene-responsive binding factor-associated repression" evidence="6">
    <location>
        <begin position="56"/>
        <end position="92"/>
    </location>
</feature>
<dbReference type="GO" id="GO:0009737">
    <property type="term" value="P:response to abscisic acid"/>
    <property type="evidence" value="ECO:0007669"/>
    <property type="project" value="TreeGrafter"/>
</dbReference>
<keyword evidence="8" id="KW-1185">Reference proteome</keyword>
<evidence type="ECO:0000256" key="5">
    <source>
        <dbReference type="SAM" id="MobiDB-lite"/>
    </source>
</evidence>
<gene>
    <name evidence="7" type="ORF">TIFTF001_011239</name>
</gene>
<feature type="compositionally biased region" description="Basic residues" evidence="5">
    <location>
        <begin position="142"/>
        <end position="156"/>
    </location>
</feature>
<feature type="compositionally biased region" description="Basic and acidic residues" evidence="5">
    <location>
        <begin position="129"/>
        <end position="138"/>
    </location>
</feature>
<dbReference type="InterPro" id="IPR012463">
    <property type="entry name" value="Ninja_motif"/>
</dbReference>
<feature type="region of interest" description="Disordered" evidence="5">
    <location>
        <begin position="33"/>
        <end position="62"/>
    </location>
</feature>
<dbReference type="Proteomes" id="UP001187192">
    <property type="component" value="Unassembled WGS sequence"/>
</dbReference>
<dbReference type="Pfam" id="PF16136">
    <property type="entry name" value="NLS_NINJA_AFP"/>
    <property type="match status" value="1"/>
</dbReference>
<dbReference type="InterPro" id="IPR032310">
    <property type="entry name" value="NLS_NINJA_AFP-like"/>
</dbReference>
<feature type="compositionally biased region" description="Polar residues" evidence="5">
    <location>
        <begin position="33"/>
        <end position="42"/>
    </location>
</feature>
<dbReference type="Pfam" id="PF07897">
    <property type="entry name" value="EAR"/>
    <property type="match status" value="1"/>
</dbReference>
<proteinExistence type="inferred from homology"/>
<evidence type="ECO:0000256" key="3">
    <source>
        <dbReference type="ARBA" id="ARBA00023242"/>
    </source>
</evidence>
<dbReference type="PANTHER" id="PTHR31413">
    <property type="entry name" value="AFP HOMOLOG 2"/>
    <property type="match status" value="1"/>
</dbReference>
<feature type="compositionally biased region" description="Basic and acidic residues" evidence="5">
    <location>
        <begin position="157"/>
        <end position="169"/>
    </location>
</feature>
<sequence length="222" mass="24391">MGEANEGGRSRGLMENFSLEKYPRDLLKRFMCTDQQSSQNAASFRGGGAEEEQEEEDSEELELNLGLSLGGRFGVDKTMKSKKLTRSSSIIGTMPIARDSDDSAALVPPVSSYGPLVRTSSLPTETEEEWRKRKELQTLRRMAAKRRRSEKQRHSSGKAERDDEERDKQLYLASLGAPSTPGARVDLTAKTRQLTSQGSVESHGGGSSSGMSEFESKPVQGI</sequence>
<evidence type="ECO:0000256" key="1">
    <source>
        <dbReference type="ARBA" id="ARBA00004123"/>
    </source>
</evidence>
<comment type="caution">
    <text evidence="7">The sequence shown here is derived from an EMBL/GenBank/DDBJ whole genome shotgun (WGS) entry which is preliminary data.</text>
</comment>
<evidence type="ECO:0000256" key="2">
    <source>
        <dbReference type="ARBA" id="ARBA00006081"/>
    </source>
</evidence>
<dbReference type="EMBL" id="BTGU01000013">
    <property type="protein sequence ID" value="GMN42014.1"/>
    <property type="molecule type" value="Genomic_DNA"/>
</dbReference>
<feature type="compositionally biased region" description="Acidic residues" evidence="5">
    <location>
        <begin position="49"/>
        <end position="62"/>
    </location>
</feature>
<evidence type="ECO:0000259" key="6">
    <source>
        <dbReference type="Pfam" id="PF07897"/>
    </source>
</evidence>